<dbReference type="EMBL" id="KV878584">
    <property type="protein sequence ID" value="OJJ61559.1"/>
    <property type="molecule type" value="Genomic_DNA"/>
</dbReference>
<dbReference type="AlphaFoldDB" id="A0A1L9TQ38"/>
<dbReference type="Gene3D" id="1.20.1280.50">
    <property type="match status" value="1"/>
</dbReference>
<organism evidence="1 2">
    <name type="scientific">Aspergillus sydowii CBS 593.65</name>
    <dbReference type="NCBI Taxonomy" id="1036612"/>
    <lineage>
        <taxon>Eukaryota</taxon>
        <taxon>Fungi</taxon>
        <taxon>Dikarya</taxon>
        <taxon>Ascomycota</taxon>
        <taxon>Pezizomycotina</taxon>
        <taxon>Eurotiomycetes</taxon>
        <taxon>Eurotiomycetidae</taxon>
        <taxon>Eurotiales</taxon>
        <taxon>Aspergillaceae</taxon>
        <taxon>Aspergillus</taxon>
        <taxon>Aspergillus subgen. Nidulantes</taxon>
    </lineage>
</organism>
<sequence length="381" mass="42879">MSSAQTTVSRPRILDLPDELLIMIFEYLWSDGPNQPSTRISSSAIDATPAQNNDLAAVACTCKRFLDLAPEYLSRRVILRRSTDASLLLSRLRSYPQLARRVEKLVVYQYSDIPGQVAAEKPRSPEMMRLWGEMQSLKLFRFVAGASHRVVYSPGATFVGTPFQLALIAAISSLPKASWLDLRARFLPKLKDFHVCSKGLAAWECAVGAVMSLPEINTFRLDAPVDHPGILLSVTLDPGASSTLRQLIITTPWFHFTSLSGMIRSIARLETLHLVYRIPSRADKNLDEFHKSLYQHRQSLRELKLTDELSCTSPSSSQFGPIMWTGYHSLTTLHVPDYLLFRAGYDTSDIRRLWAWSLISLGIVPWQSGYLNTVLILEELL</sequence>
<keyword evidence="2" id="KW-1185">Reference proteome</keyword>
<name>A0A1L9TQ38_9EURO</name>
<reference evidence="2" key="1">
    <citation type="journal article" date="2017" name="Genome Biol.">
        <title>Comparative genomics reveals high biological diversity and specific adaptations in the industrially and medically important fungal genus Aspergillus.</title>
        <authorList>
            <person name="de Vries R.P."/>
            <person name="Riley R."/>
            <person name="Wiebenga A."/>
            <person name="Aguilar-Osorio G."/>
            <person name="Amillis S."/>
            <person name="Uchima C.A."/>
            <person name="Anderluh G."/>
            <person name="Asadollahi M."/>
            <person name="Askin M."/>
            <person name="Barry K."/>
            <person name="Battaglia E."/>
            <person name="Bayram O."/>
            <person name="Benocci T."/>
            <person name="Braus-Stromeyer S.A."/>
            <person name="Caldana C."/>
            <person name="Canovas D."/>
            <person name="Cerqueira G.C."/>
            <person name="Chen F."/>
            <person name="Chen W."/>
            <person name="Choi C."/>
            <person name="Clum A."/>
            <person name="Dos Santos R.A."/>
            <person name="Damasio A.R."/>
            <person name="Diallinas G."/>
            <person name="Emri T."/>
            <person name="Fekete E."/>
            <person name="Flipphi M."/>
            <person name="Freyberg S."/>
            <person name="Gallo A."/>
            <person name="Gournas C."/>
            <person name="Habgood R."/>
            <person name="Hainaut M."/>
            <person name="Harispe M.L."/>
            <person name="Henrissat B."/>
            <person name="Hilden K.S."/>
            <person name="Hope R."/>
            <person name="Hossain A."/>
            <person name="Karabika E."/>
            <person name="Karaffa L."/>
            <person name="Karanyi Z."/>
            <person name="Krasevec N."/>
            <person name="Kuo A."/>
            <person name="Kusch H."/>
            <person name="LaButti K."/>
            <person name="Lagendijk E.L."/>
            <person name="Lapidus A."/>
            <person name="Levasseur A."/>
            <person name="Lindquist E."/>
            <person name="Lipzen A."/>
            <person name="Logrieco A.F."/>
            <person name="MacCabe A."/>
            <person name="Maekelae M.R."/>
            <person name="Malavazi I."/>
            <person name="Melin P."/>
            <person name="Meyer V."/>
            <person name="Mielnichuk N."/>
            <person name="Miskei M."/>
            <person name="Molnar A.P."/>
            <person name="Mule G."/>
            <person name="Ngan C.Y."/>
            <person name="Orejas M."/>
            <person name="Orosz E."/>
            <person name="Ouedraogo J.P."/>
            <person name="Overkamp K.M."/>
            <person name="Park H.-S."/>
            <person name="Perrone G."/>
            <person name="Piumi F."/>
            <person name="Punt P.J."/>
            <person name="Ram A.F."/>
            <person name="Ramon A."/>
            <person name="Rauscher S."/>
            <person name="Record E."/>
            <person name="Riano-Pachon D.M."/>
            <person name="Robert V."/>
            <person name="Roehrig J."/>
            <person name="Ruller R."/>
            <person name="Salamov A."/>
            <person name="Salih N.S."/>
            <person name="Samson R.A."/>
            <person name="Sandor E."/>
            <person name="Sanguinetti M."/>
            <person name="Schuetze T."/>
            <person name="Sepcic K."/>
            <person name="Shelest E."/>
            <person name="Sherlock G."/>
            <person name="Sophianopoulou V."/>
            <person name="Squina F.M."/>
            <person name="Sun H."/>
            <person name="Susca A."/>
            <person name="Todd R.B."/>
            <person name="Tsang A."/>
            <person name="Unkles S.E."/>
            <person name="van de Wiele N."/>
            <person name="van Rossen-Uffink D."/>
            <person name="Oliveira J.V."/>
            <person name="Vesth T.C."/>
            <person name="Visser J."/>
            <person name="Yu J.-H."/>
            <person name="Zhou M."/>
            <person name="Andersen M.R."/>
            <person name="Archer D.B."/>
            <person name="Baker S.E."/>
            <person name="Benoit I."/>
            <person name="Brakhage A.A."/>
            <person name="Braus G.H."/>
            <person name="Fischer R."/>
            <person name="Frisvad J.C."/>
            <person name="Goldman G.H."/>
            <person name="Houbraken J."/>
            <person name="Oakley B."/>
            <person name="Pocsi I."/>
            <person name="Scazzocchio C."/>
            <person name="Seiboth B."/>
            <person name="vanKuyk P.A."/>
            <person name="Wortman J."/>
            <person name="Dyer P.S."/>
            <person name="Grigoriev I.V."/>
        </authorList>
    </citation>
    <scope>NUCLEOTIDE SEQUENCE [LARGE SCALE GENOMIC DNA]</scope>
    <source>
        <strain evidence="2">CBS 593.65</strain>
    </source>
</reference>
<accession>A0A1L9TQ38</accession>
<dbReference type="OrthoDB" id="4179303at2759"/>
<dbReference type="GeneID" id="63756351"/>
<evidence type="ECO:0000313" key="1">
    <source>
        <dbReference type="EMBL" id="OJJ61559.1"/>
    </source>
</evidence>
<dbReference type="RefSeq" id="XP_040705365.1">
    <property type="nucleotide sequence ID" value="XM_040840278.1"/>
</dbReference>
<protein>
    <submittedName>
        <fullName evidence="1">Uncharacterized protein</fullName>
    </submittedName>
</protein>
<dbReference type="Proteomes" id="UP000184356">
    <property type="component" value="Unassembled WGS sequence"/>
</dbReference>
<proteinExistence type="predicted"/>
<gene>
    <name evidence="1" type="ORF">ASPSYDRAFT_1173355</name>
</gene>
<dbReference type="CDD" id="cd09917">
    <property type="entry name" value="F-box_SF"/>
    <property type="match status" value="1"/>
</dbReference>
<evidence type="ECO:0000313" key="2">
    <source>
        <dbReference type="Proteomes" id="UP000184356"/>
    </source>
</evidence>
<dbReference type="VEuPathDB" id="FungiDB:ASPSYDRAFT_1173355"/>